<accession>A0ABN8VBI7</accession>
<evidence type="ECO:0000313" key="1">
    <source>
        <dbReference type="EMBL" id="CAH9420205.1"/>
    </source>
</evidence>
<proteinExistence type="predicted"/>
<gene>
    <name evidence="1" type="ORF">SGL43_07263</name>
</gene>
<comment type="caution">
    <text evidence="1">The sequence shown here is derived from an EMBL/GenBank/DDBJ whole genome shotgun (WGS) entry which is preliminary data.</text>
</comment>
<name>A0ABN8VBI7_STRGL</name>
<sequence length="307" mass="32869">MDLQEIALVVTTSVAVVGVPSTLLIGRWQLRAALQTASATHQASLRQAESAYQAALDTVRAQSDSAHDQWLRGVRREACSVFLLAVGELVELLDLVLDGTGAPDSLRPASRDLQRALAVLELEGGTQLVGAAQELVACCDEIAEAALSSSFAARTWRALYVRQMEERNAVTGREVSSTPISDAVNALSDLQIRLAGMRDAYTTVGVPTGVRPGTISALAHYAPQGDPLFGSTGEAYAALRHVYERAVRLLELTDLPREEAAVLLRDAVTDGRITVLDYMTGQSTRLSETRRAFLAAARRTLGNNDAG</sequence>
<keyword evidence="2" id="KW-1185">Reference proteome</keyword>
<dbReference type="RefSeq" id="WP_030815827.1">
    <property type="nucleotide sequence ID" value="NZ_BMTG01000037.1"/>
</dbReference>
<dbReference type="Proteomes" id="UP001154015">
    <property type="component" value="Unassembled WGS sequence"/>
</dbReference>
<reference evidence="1" key="1">
    <citation type="submission" date="2022-03" db="EMBL/GenBank/DDBJ databases">
        <authorList>
            <person name="Leyn A S."/>
        </authorList>
    </citation>
    <scope>NUCLEOTIDE SEQUENCE</scope>
    <source>
        <strain evidence="1">Streptomyces globisporus 4-3</strain>
    </source>
</reference>
<organism evidence="1 2">
    <name type="scientific">Streptomyces globisporus</name>
    <dbReference type="NCBI Taxonomy" id="1908"/>
    <lineage>
        <taxon>Bacteria</taxon>
        <taxon>Bacillati</taxon>
        <taxon>Actinomycetota</taxon>
        <taxon>Actinomycetes</taxon>
        <taxon>Kitasatosporales</taxon>
        <taxon>Streptomycetaceae</taxon>
        <taxon>Streptomyces</taxon>
    </lineage>
</organism>
<evidence type="ECO:0000313" key="2">
    <source>
        <dbReference type="Proteomes" id="UP001154015"/>
    </source>
</evidence>
<dbReference type="EMBL" id="CAKXYP010000035">
    <property type="protein sequence ID" value="CAH9420205.1"/>
    <property type="molecule type" value="Genomic_DNA"/>
</dbReference>
<protein>
    <submittedName>
        <fullName evidence="1">Uncharacterized protein</fullName>
    </submittedName>
</protein>